<dbReference type="InterPro" id="IPR051681">
    <property type="entry name" value="Ser/Thr_Kinases-Pseudokinases"/>
</dbReference>
<feature type="compositionally biased region" description="Low complexity" evidence="7">
    <location>
        <begin position="1"/>
        <end position="15"/>
    </location>
</feature>
<feature type="compositionally biased region" description="Polar residues" evidence="7">
    <location>
        <begin position="26"/>
        <end position="46"/>
    </location>
</feature>
<dbReference type="PROSITE" id="PS50011">
    <property type="entry name" value="PROTEIN_KINASE_DOM"/>
    <property type="match status" value="1"/>
</dbReference>
<dbReference type="Gene3D" id="1.10.510.10">
    <property type="entry name" value="Transferase(Phosphotransferase) domain 1"/>
    <property type="match status" value="1"/>
</dbReference>
<protein>
    <recommendedName>
        <fullName evidence="8">Protein kinase domain-containing protein</fullName>
    </recommendedName>
</protein>
<evidence type="ECO:0000256" key="2">
    <source>
        <dbReference type="ARBA" id="ARBA00022679"/>
    </source>
</evidence>
<feature type="compositionally biased region" description="Low complexity" evidence="7">
    <location>
        <begin position="903"/>
        <end position="918"/>
    </location>
</feature>
<keyword evidence="3 6" id="KW-0547">Nucleotide-binding</keyword>
<evidence type="ECO:0000256" key="5">
    <source>
        <dbReference type="ARBA" id="ARBA00022840"/>
    </source>
</evidence>
<dbReference type="SMART" id="SM00220">
    <property type="entry name" value="S_TKc"/>
    <property type="match status" value="1"/>
</dbReference>
<dbReference type="InterPro" id="IPR036537">
    <property type="entry name" value="Adaptor_Cbl_N_dom_sf"/>
</dbReference>
<dbReference type="OrthoDB" id="1668230at2759"/>
<name>A0A9P5JWB6_9AGAM</name>
<reference evidence="9" key="2">
    <citation type="journal article" date="2020" name="Nat. Commun.">
        <title>Large-scale genome sequencing of mycorrhizal fungi provides insights into the early evolution of symbiotic traits.</title>
        <authorList>
            <person name="Miyauchi S."/>
            <person name="Kiss E."/>
            <person name="Kuo A."/>
            <person name="Drula E."/>
            <person name="Kohler A."/>
            <person name="Sanchez-Garcia M."/>
            <person name="Morin E."/>
            <person name="Andreopoulos B."/>
            <person name="Barry K.W."/>
            <person name="Bonito G."/>
            <person name="Buee M."/>
            <person name="Carver A."/>
            <person name="Chen C."/>
            <person name="Cichocki N."/>
            <person name="Clum A."/>
            <person name="Culley D."/>
            <person name="Crous P.W."/>
            <person name="Fauchery L."/>
            <person name="Girlanda M."/>
            <person name="Hayes R.D."/>
            <person name="Keri Z."/>
            <person name="LaButti K."/>
            <person name="Lipzen A."/>
            <person name="Lombard V."/>
            <person name="Magnuson J."/>
            <person name="Maillard F."/>
            <person name="Murat C."/>
            <person name="Nolan M."/>
            <person name="Ohm R.A."/>
            <person name="Pangilinan J."/>
            <person name="Pereira M.F."/>
            <person name="Perotto S."/>
            <person name="Peter M."/>
            <person name="Pfister S."/>
            <person name="Riley R."/>
            <person name="Sitrit Y."/>
            <person name="Stielow J.B."/>
            <person name="Szollosi G."/>
            <person name="Zifcakova L."/>
            <person name="Stursova M."/>
            <person name="Spatafora J.W."/>
            <person name="Tedersoo L."/>
            <person name="Vaario L.M."/>
            <person name="Yamada A."/>
            <person name="Yan M."/>
            <person name="Wang P."/>
            <person name="Xu J."/>
            <person name="Bruns T."/>
            <person name="Baldrian P."/>
            <person name="Vilgalys R."/>
            <person name="Dunand C."/>
            <person name="Henrissat B."/>
            <person name="Grigoriev I.V."/>
            <person name="Hibbett D."/>
            <person name="Nagy L.G."/>
            <person name="Martin F.M."/>
        </authorList>
    </citation>
    <scope>NUCLEOTIDE SEQUENCE</scope>
    <source>
        <strain evidence="9">Prilba</strain>
    </source>
</reference>
<dbReference type="GO" id="GO:0005524">
    <property type="term" value="F:ATP binding"/>
    <property type="evidence" value="ECO:0007669"/>
    <property type="project" value="UniProtKB-UniRule"/>
</dbReference>
<evidence type="ECO:0000313" key="10">
    <source>
        <dbReference type="Proteomes" id="UP000759537"/>
    </source>
</evidence>
<evidence type="ECO:0000256" key="6">
    <source>
        <dbReference type="PROSITE-ProRule" id="PRU10141"/>
    </source>
</evidence>
<dbReference type="InterPro" id="IPR011009">
    <property type="entry name" value="Kinase-like_dom_sf"/>
</dbReference>
<evidence type="ECO:0000313" key="9">
    <source>
        <dbReference type="EMBL" id="KAF8466806.1"/>
    </source>
</evidence>
<dbReference type="Pfam" id="PF07714">
    <property type="entry name" value="PK_Tyr_Ser-Thr"/>
    <property type="match status" value="1"/>
</dbReference>
<dbReference type="PROSITE" id="PS00107">
    <property type="entry name" value="PROTEIN_KINASE_ATP"/>
    <property type="match status" value="1"/>
</dbReference>
<feature type="region of interest" description="Disordered" evidence="7">
    <location>
        <begin position="897"/>
        <end position="918"/>
    </location>
</feature>
<evidence type="ECO:0000256" key="4">
    <source>
        <dbReference type="ARBA" id="ARBA00022777"/>
    </source>
</evidence>
<accession>A0A9P5JWB6</accession>
<feature type="domain" description="Protein kinase" evidence="8">
    <location>
        <begin position="556"/>
        <end position="819"/>
    </location>
</feature>
<evidence type="ECO:0000256" key="1">
    <source>
        <dbReference type="ARBA" id="ARBA00022527"/>
    </source>
</evidence>
<evidence type="ECO:0000256" key="7">
    <source>
        <dbReference type="SAM" id="MobiDB-lite"/>
    </source>
</evidence>
<comment type="caution">
    <text evidence="9">The sequence shown here is derived from an EMBL/GenBank/DDBJ whole genome shotgun (WGS) entry which is preliminary data.</text>
</comment>
<dbReference type="EMBL" id="WHVB01000039">
    <property type="protein sequence ID" value="KAF8466806.1"/>
    <property type="molecule type" value="Genomic_DNA"/>
</dbReference>
<reference evidence="9" key="1">
    <citation type="submission" date="2019-10" db="EMBL/GenBank/DDBJ databases">
        <authorList>
            <consortium name="DOE Joint Genome Institute"/>
            <person name="Kuo A."/>
            <person name="Miyauchi S."/>
            <person name="Kiss E."/>
            <person name="Drula E."/>
            <person name="Kohler A."/>
            <person name="Sanchez-Garcia M."/>
            <person name="Andreopoulos B."/>
            <person name="Barry K.W."/>
            <person name="Bonito G."/>
            <person name="Buee M."/>
            <person name="Carver A."/>
            <person name="Chen C."/>
            <person name="Cichocki N."/>
            <person name="Clum A."/>
            <person name="Culley D."/>
            <person name="Crous P.W."/>
            <person name="Fauchery L."/>
            <person name="Girlanda M."/>
            <person name="Hayes R."/>
            <person name="Keri Z."/>
            <person name="LaButti K."/>
            <person name="Lipzen A."/>
            <person name="Lombard V."/>
            <person name="Magnuson J."/>
            <person name="Maillard F."/>
            <person name="Morin E."/>
            <person name="Murat C."/>
            <person name="Nolan M."/>
            <person name="Ohm R."/>
            <person name="Pangilinan J."/>
            <person name="Pereira M."/>
            <person name="Perotto S."/>
            <person name="Peter M."/>
            <person name="Riley R."/>
            <person name="Sitrit Y."/>
            <person name="Stielow B."/>
            <person name="Szollosi G."/>
            <person name="Zifcakova L."/>
            <person name="Stursova M."/>
            <person name="Spatafora J.W."/>
            <person name="Tedersoo L."/>
            <person name="Vaario L.-M."/>
            <person name="Yamada A."/>
            <person name="Yan M."/>
            <person name="Wang P."/>
            <person name="Xu J."/>
            <person name="Bruns T."/>
            <person name="Baldrian P."/>
            <person name="Vilgalys R."/>
            <person name="Henrissat B."/>
            <person name="Grigoriev I.V."/>
            <person name="Hibbett D."/>
            <person name="Nagy L.G."/>
            <person name="Martin F.M."/>
        </authorList>
    </citation>
    <scope>NUCLEOTIDE SEQUENCE</scope>
    <source>
        <strain evidence="9">Prilba</strain>
    </source>
</reference>
<dbReference type="InterPro" id="IPR008271">
    <property type="entry name" value="Ser/Thr_kinase_AS"/>
</dbReference>
<dbReference type="Proteomes" id="UP000759537">
    <property type="component" value="Unassembled WGS sequence"/>
</dbReference>
<dbReference type="PANTHER" id="PTHR44329:SF288">
    <property type="entry name" value="MITOGEN-ACTIVATED PROTEIN KINASE KINASE KINASE 20"/>
    <property type="match status" value="1"/>
</dbReference>
<keyword evidence="4" id="KW-0418">Kinase</keyword>
<dbReference type="PRINTS" id="PR00109">
    <property type="entry name" value="TYRKINASE"/>
</dbReference>
<proteinExistence type="predicted"/>
<dbReference type="Gene3D" id="3.30.200.20">
    <property type="entry name" value="Phosphorylase Kinase, domain 1"/>
    <property type="match status" value="1"/>
</dbReference>
<keyword evidence="5 6" id="KW-0067">ATP-binding</keyword>
<feature type="region of interest" description="Disordered" evidence="7">
    <location>
        <begin position="1"/>
        <end position="121"/>
    </location>
</feature>
<dbReference type="GO" id="GO:0007166">
    <property type="term" value="P:cell surface receptor signaling pathway"/>
    <property type="evidence" value="ECO:0007669"/>
    <property type="project" value="InterPro"/>
</dbReference>
<dbReference type="AlphaFoldDB" id="A0A9P5JWB6"/>
<feature type="region of interest" description="Disordered" evidence="7">
    <location>
        <begin position="840"/>
        <end position="867"/>
    </location>
</feature>
<dbReference type="SUPFAM" id="SSF56112">
    <property type="entry name" value="Protein kinase-like (PK-like)"/>
    <property type="match status" value="1"/>
</dbReference>
<dbReference type="CDD" id="cd21037">
    <property type="entry name" value="MLKL_NTD"/>
    <property type="match status" value="1"/>
</dbReference>
<dbReference type="InterPro" id="IPR001245">
    <property type="entry name" value="Ser-Thr/Tyr_kinase_cat_dom"/>
</dbReference>
<dbReference type="InterPro" id="IPR000719">
    <property type="entry name" value="Prot_kinase_dom"/>
</dbReference>
<sequence length="1210" mass="132767">MNSHQPSRSSSSPTSDGAMVAAPRASSPNDTTIPARSSYDLSSAPRTPSPLNPNSQSPSPTPTPPSRTSLLPTPPPTAGRVRLHSFTGRDPSPVRDALIPMSRATSAPSTIPQSNPVPVPLSNSSPPAIVFGSPSSTTSSLFRARARSPSRFQASGTPPEHGHEPEEGTTTPASTWWSHKLQPPRPWAEPSKRKRTVPPEQAEAYVHTRSRAIDAIGSVLGTVAAIGHEVLFVGVDLLSFVPVPGLEIAAQTLLRIWDAVEMVEMNRLASLRLTERCADILISVREEIVDAGYTVAEELHAPIAKLDEAFTEVLYFLTKMGHRPFLKRYLKRDEILSSIASCDAVLSDALGMFGLSIQIRTLKIIQANESRRQKETQDLLDSLSHLPGLPPPPLPLTLPPAALSSPPADHQFVQKTLRTLKAAQNVQDRAHDFADLRQLMRTALAANDDAAMIEVLQIARSEMPEAIKTMQRALEHVVEDGMIEADESSFMLASASFQEHSFEEVRVQQPSANSGSSGSGDTLDREFIETGIDALRRLSAGTDLGLPSWTITRYEVDLEAKVGLGFFSDVYRGTWRQHTVAIKVLADTTPRKIFVHEVEIWKKLYHPNVIELLGASSATGDPPWFLVSKYYSRGSLVKYMKGLSDAEYARVDALRMIHEISKGMTYLHKEGVLHGDLKGANILVDDDTRCIISDFGQSEMKSEVYRISRAPVPHGTLRWQSPELMQGAQALTPEMDVYAFAICCVEILTKGSLPWPLADDDAVWRFVLNENKRPSLPPSSLSGGPLMNIIRSSWDSLPSNRPSFEQIARDIKKIRAERLNTFPAGDSPKPGRILDQWEAQNPHRPHHSPDMLPQFLPDGGSPAMPVNNLHTAEETAGRTGSALGLDFGASLSNAPVEMERTNSSATGPTRSSSLSSDTLTSGASIISQSALASSYITPLDDMAARYQDERRYRMLLQHDYHTILTLPLWRPSHVEVGAVGFISKPEGRFETLFNAFNPEATSVGGKADELPMLSGYGKVLQGNQRQDKRNAAQRGFDRVQGLFSSGQTVGRTHSFQLRAGHKVAYIYAETTIFRYISNLEVPKKWFQSNIDHIMKIYGKEQRLTREDIFLVIGALDAPDYASFVSHSHPDGQVNFNVFSPARVGRAWGEFMLTSAEQGLQSSSETDQQALMVGAVTANNVSLVKGSSEPWDSVLLARLRFKPDSPEPTSL</sequence>
<keyword evidence="2" id="KW-0808">Transferase</keyword>
<dbReference type="InterPro" id="IPR017441">
    <property type="entry name" value="Protein_kinase_ATP_BS"/>
</dbReference>
<dbReference type="Gene3D" id="1.20.930.20">
    <property type="entry name" value="Adaptor protein Cbl, N-terminal domain"/>
    <property type="match status" value="1"/>
</dbReference>
<dbReference type="InterPro" id="IPR059179">
    <property type="entry name" value="MLKL-like_MCAfunc"/>
</dbReference>
<keyword evidence="1" id="KW-0723">Serine/threonine-protein kinase</keyword>
<gene>
    <name evidence="9" type="ORF">DFH94DRAFT_302423</name>
</gene>
<dbReference type="GO" id="GO:0004674">
    <property type="term" value="F:protein serine/threonine kinase activity"/>
    <property type="evidence" value="ECO:0007669"/>
    <property type="project" value="UniProtKB-KW"/>
</dbReference>
<feature type="compositionally biased region" description="Low complexity" evidence="7">
    <location>
        <begin position="112"/>
        <end position="121"/>
    </location>
</feature>
<organism evidence="9 10">
    <name type="scientific">Russula ochroleuca</name>
    <dbReference type="NCBI Taxonomy" id="152965"/>
    <lineage>
        <taxon>Eukaryota</taxon>
        <taxon>Fungi</taxon>
        <taxon>Dikarya</taxon>
        <taxon>Basidiomycota</taxon>
        <taxon>Agaricomycotina</taxon>
        <taxon>Agaricomycetes</taxon>
        <taxon>Russulales</taxon>
        <taxon>Russulaceae</taxon>
        <taxon>Russula</taxon>
    </lineage>
</organism>
<dbReference type="PROSITE" id="PS00108">
    <property type="entry name" value="PROTEIN_KINASE_ST"/>
    <property type="match status" value="1"/>
</dbReference>
<evidence type="ECO:0000256" key="3">
    <source>
        <dbReference type="ARBA" id="ARBA00022741"/>
    </source>
</evidence>
<keyword evidence="10" id="KW-1185">Reference proteome</keyword>
<dbReference type="PANTHER" id="PTHR44329">
    <property type="entry name" value="SERINE/THREONINE-PROTEIN KINASE TNNI3K-RELATED"/>
    <property type="match status" value="1"/>
</dbReference>
<evidence type="ECO:0000259" key="8">
    <source>
        <dbReference type="PROSITE" id="PS50011"/>
    </source>
</evidence>
<feature type="region of interest" description="Disordered" evidence="7">
    <location>
        <begin position="145"/>
        <end position="199"/>
    </location>
</feature>
<feature type="binding site" evidence="6">
    <location>
        <position position="592"/>
    </location>
    <ligand>
        <name>ATP</name>
        <dbReference type="ChEBI" id="CHEBI:30616"/>
    </ligand>
</feature>